<feature type="region of interest" description="Disordered" evidence="1">
    <location>
        <begin position="425"/>
        <end position="558"/>
    </location>
</feature>
<protein>
    <recommendedName>
        <fullName evidence="2">Gfd2/YDR514C-like C-terminal domain-containing protein</fullName>
    </recommendedName>
</protein>
<feature type="compositionally biased region" description="Basic and acidic residues" evidence="1">
    <location>
        <begin position="503"/>
        <end position="524"/>
    </location>
</feature>
<name>A0ABR3J905_9AGAR</name>
<accession>A0ABR3J905</accession>
<evidence type="ECO:0000313" key="4">
    <source>
        <dbReference type="Proteomes" id="UP001556367"/>
    </source>
</evidence>
<dbReference type="Pfam" id="PF21762">
    <property type="entry name" value="DEDDh_C"/>
    <property type="match status" value="1"/>
</dbReference>
<dbReference type="Proteomes" id="UP001556367">
    <property type="component" value="Unassembled WGS sequence"/>
</dbReference>
<organism evidence="3 4">
    <name type="scientific">Hohenbuehelia grisea</name>
    <dbReference type="NCBI Taxonomy" id="104357"/>
    <lineage>
        <taxon>Eukaryota</taxon>
        <taxon>Fungi</taxon>
        <taxon>Dikarya</taxon>
        <taxon>Basidiomycota</taxon>
        <taxon>Agaricomycotina</taxon>
        <taxon>Agaricomycetes</taxon>
        <taxon>Agaricomycetidae</taxon>
        <taxon>Agaricales</taxon>
        <taxon>Pleurotineae</taxon>
        <taxon>Pleurotaceae</taxon>
        <taxon>Hohenbuehelia</taxon>
    </lineage>
</organism>
<comment type="caution">
    <text evidence="3">The sequence shown here is derived from an EMBL/GenBank/DDBJ whole genome shotgun (WGS) entry which is preliminary data.</text>
</comment>
<evidence type="ECO:0000313" key="3">
    <source>
        <dbReference type="EMBL" id="KAL0952173.1"/>
    </source>
</evidence>
<gene>
    <name evidence="3" type="ORF">HGRIS_008786</name>
</gene>
<dbReference type="PANTHER" id="PTHR28083:SF1">
    <property type="entry name" value="GOOD FOR FULL DBP5 ACTIVITY PROTEIN 2"/>
    <property type="match status" value="1"/>
</dbReference>
<dbReference type="EMBL" id="JASNQZ010000011">
    <property type="protein sequence ID" value="KAL0952173.1"/>
    <property type="molecule type" value="Genomic_DNA"/>
</dbReference>
<dbReference type="InterPro" id="IPR040151">
    <property type="entry name" value="Gfd2/YDR514C-like"/>
</dbReference>
<evidence type="ECO:0000259" key="2">
    <source>
        <dbReference type="Pfam" id="PF21762"/>
    </source>
</evidence>
<reference evidence="4" key="1">
    <citation type="submission" date="2024-06" db="EMBL/GenBank/DDBJ databases">
        <title>Multi-omics analyses provide insights into the biosynthesis of the anticancer antibiotic pleurotin in Hohenbuehelia grisea.</title>
        <authorList>
            <person name="Weaver J.A."/>
            <person name="Alberti F."/>
        </authorList>
    </citation>
    <scope>NUCLEOTIDE SEQUENCE [LARGE SCALE GENOMIC DNA]</scope>
    <source>
        <strain evidence="4">T-177</strain>
    </source>
</reference>
<dbReference type="PANTHER" id="PTHR28083">
    <property type="entry name" value="GOOD FOR FULL DBP5 ACTIVITY PROTEIN 2"/>
    <property type="match status" value="1"/>
</dbReference>
<proteinExistence type="predicted"/>
<sequence length="558" mass="60868">MSNFQLVDPRGWEYDLHSIFSAYVGYFQAHNVPWYDRTWGHMFDSFDAFLAFSWPAITVTDTWTCRPHIVTRPNSLGAFIKMIKTRFGEALPVPPNIITVSPFESASRHLWHISDPTTYRKLFATLPAAVLAAQKARVKAGEPGAVQALWDARDRTFLAVDFEWSERNESSVMEFGYAAVRCAHLDSQGSWPPGPENYRSGHYITAEYADKLFNKYTPTNPWHYAFGDSQVLSKTKLAQVIQSVISSLATPDSETTQNSLVLVGHGMNGILARLVEMKIRIPHNVLILDTAVYERVLHNKGLRPPMLDPKTGAARAPNTSLSLENLVRSIPFRSTSPSSSMPPLSLQAANASSSLLPIGCTMHNAGNDAYMTLVGLQALAVPNSITAPPRVKTTGPIGSRPHHSMAIGALGHIHIPIPRLSVSPFTGMPSPGSTPPRVSPRTTPAAVQHSHSHTGAGAGYLDVAPSTAARPQTSPMGGGTRSATLPPMHSGDGARMRRGSNSRGEDLADEFARMRVSNREEKSLRARSKSPGPEGGLAPPQTQKARRFSSYNPLRDLF</sequence>
<keyword evidence="4" id="KW-1185">Reference proteome</keyword>
<dbReference type="InterPro" id="IPR048519">
    <property type="entry name" value="Gfd2/YDR514C-like_C"/>
</dbReference>
<evidence type="ECO:0000256" key="1">
    <source>
        <dbReference type="SAM" id="MobiDB-lite"/>
    </source>
</evidence>
<feature type="domain" description="Gfd2/YDR514C-like C-terminal" evidence="2">
    <location>
        <begin position="156"/>
        <end position="294"/>
    </location>
</feature>